<dbReference type="EMBL" id="JBFOLJ010000009">
    <property type="protein sequence ID" value="KAL2508832.1"/>
    <property type="molecule type" value="Genomic_DNA"/>
</dbReference>
<accession>A0ABD1T7Y8</accession>
<name>A0ABD1T7Y8_9LAMI</name>
<organism evidence="1 2">
    <name type="scientific">Forsythia ovata</name>
    <dbReference type="NCBI Taxonomy" id="205694"/>
    <lineage>
        <taxon>Eukaryota</taxon>
        <taxon>Viridiplantae</taxon>
        <taxon>Streptophyta</taxon>
        <taxon>Embryophyta</taxon>
        <taxon>Tracheophyta</taxon>
        <taxon>Spermatophyta</taxon>
        <taxon>Magnoliopsida</taxon>
        <taxon>eudicotyledons</taxon>
        <taxon>Gunneridae</taxon>
        <taxon>Pentapetalae</taxon>
        <taxon>asterids</taxon>
        <taxon>lamiids</taxon>
        <taxon>Lamiales</taxon>
        <taxon>Oleaceae</taxon>
        <taxon>Forsythieae</taxon>
        <taxon>Forsythia</taxon>
    </lineage>
</organism>
<proteinExistence type="predicted"/>
<keyword evidence="2" id="KW-1185">Reference proteome</keyword>
<dbReference type="Proteomes" id="UP001604277">
    <property type="component" value="Unassembled WGS sequence"/>
</dbReference>
<reference evidence="2" key="1">
    <citation type="submission" date="2024-07" db="EMBL/GenBank/DDBJ databases">
        <title>Two chromosome-level genome assemblies of Korean endemic species Abeliophyllum distichum and Forsythia ovata (Oleaceae).</title>
        <authorList>
            <person name="Jang H."/>
        </authorList>
    </citation>
    <scope>NUCLEOTIDE SEQUENCE [LARGE SCALE GENOMIC DNA]</scope>
</reference>
<evidence type="ECO:0000313" key="1">
    <source>
        <dbReference type="EMBL" id="KAL2508832.1"/>
    </source>
</evidence>
<comment type="caution">
    <text evidence="1">The sequence shown here is derived from an EMBL/GenBank/DDBJ whole genome shotgun (WGS) entry which is preliminary data.</text>
</comment>
<dbReference type="AlphaFoldDB" id="A0ABD1T7Y8"/>
<evidence type="ECO:0000313" key="2">
    <source>
        <dbReference type="Proteomes" id="UP001604277"/>
    </source>
</evidence>
<gene>
    <name evidence="1" type="ORF">Fot_32479</name>
</gene>
<sequence length="141" mass="16050">MNTITVRTTFQLTEAVAAEPYIASLALLEDASNDYLDQVIQGYIEMRQSPNPDNVNFDATNISLKTKMSTIFYYVPGLRMYDMPPFGSYNLPHSPIAYMQSNSHFLHPVCANYVTMVQMSAMFADHQFHLEGYIDNIFNAM</sequence>
<protein>
    <submittedName>
        <fullName evidence="1">Uncharacterized protein</fullName>
    </submittedName>
</protein>